<protein>
    <submittedName>
        <fullName evidence="1">Uncharacterized protein</fullName>
    </submittedName>
</protein>
<proteinExistence type="predicted"/>
<dbReference type="HOGENOM" id="CLU_2014669_0_0_1"/>
<evidence type="ECO:0000313" key="1">
    <source>
        <dbReference type="EMBL" id="KIL67278.1"/>
    </source>
</evidence>
<sequence length="123" mass="13838">MNSVVTLWGVRANQNSKSARRSERVEEDTDARLKWSAEHYHKRPNPPLGCGPETSQPDLIFSSLVLEEVAILDLSTWGWALTLAWSSGDWIEEQTAVALSSSVGFVFEDFSEKLMSRPQLMPE</sequence>
<dbReference type="Proteomes" id="UP000054549">
    <property type="component" value="Unassembled WGS sequence"/>
</dbReference>
<dbReference type="AlphaFoldDB" id="A0A0C2XEL9"/>
<gene>
    <name evidence="1" type="ORF">M378DRAFT_159683</name>
</gene>
<dbReference type="EMBL" id="KN818232">
    <property type="protein sequence ID" value="KIL67278.1"/>
    <property type="molecule type" value="Genomic_DNA"/>
</dbReference>
<dbReference type="InParanoid" id="A0A0C2XEL9"/>
<accession>A0A0C2XEL9</accession>
<evidence type="ECO:0000313" key="2">
    <source>
        <dbReference type="Proteomes" id="UP000054549"/>
    </source>
</evidence>
<organism evidence="1 2">
    <name type="scientific">Amanita muscaria (strain Koide BX008)</name>
    <dbReference type="NCBI Taxonomy" id="946122"/>
    <lineage>
        <taxon>Eukaryota</taxon>
        <taxon>Fungi</taxon>
        <taxon>Dikarya</taxon>
        <taxon>Basidiomycota</taxon>
        <taxon>Agaricomycotina</taxon>
        <taxon>Agaricomycetes</taxon>
        <taxon>Agaricomycetidae</taxon>
        <taxon>Agaricales</taxon>
        <taxon>Pluteineae</taxon>
        <taxon>Amanitaceae</taxon>
        <taxon>Amanita</taxon>
    </lineage>
</organism>
<reference evidence="1 2" key="1">
    <citation type="submission" date="2014-04" db="EMBL/GenBank/DDBJ databases">
        <title>Evolutionary Origins and Diversification of the Mycorrhizal Mutualists.</title>
        <authorList>
            <consortium name="DOE Joint Genome Institute"/>
            <consortium name="Mycorrhizal Genomics Consortium"/>
            <person name="Kohler A."/>
            <person name="Kuo A."/>
            <person name="Nagy L.G."/>
            <person name="Floudas D."/>
            <person name="Copeland A."/>
            <person name="Barry K.W."/>
            <person name="Cichocki N."/>
            <person name="Veneault-Fourrey C."/>
            <person name="LaButti K."/>
            <person name="Lindquist E.A."/>
            <person name="Lipzen A."/>
            <person name="Lundell T."/>
            <person name="Morin E."/>
            <person name="Murat C."/>
            <person name="Riley R."/>
            <person name="Ohm R."/>
            <person name="Sun H."/>
            <person name="Tunlid A."/>
            <person name="Henrissat B."/>
            <person name="Grigoriev I.V."/>
            <person name="Hibbett D.S."/>
            <person name="Martin F."/>
        </authorList>
    </citation>
    <scope>NUCLEOTIDE SEQUENCE [LARGE SCALE GENOMIC DNA]</scope>
    <source>
        <strain evidence="1 2">Koide BX008</strain>
    </source>
</reference>
<keyword evidence="2" id="KW-1185">Reference proteome</keyword>
<name>A0A0C2XEL9_AMAMK</name>